<keyword evidence="7" id="KW-1185">Reference proteome</keyword>
<reference evidence="6 7" key="1">
    <citation type="submission" date="2019-03" db="EMBL/GenBank/DDBJ databases">
        <title>Sequencing the genomes of 1000 actinobacteria strains.</title>
        <authorList>
            <person name="Klenk H.-P."/>
        </authorList>
    </citation>
    <scope>NUCLEOTIDE SEQUENCE [LARGE SCALE GENOMIC DNA]</scope>
    <source>
        <strain evidence="6 7">DSM 18936</strain>
    </source>
</reference>
<dbReference type="PANTHER" id="PTHR42794:SF1">
    <property type="entry name" value="HEMIN IMPORT ATP-BINDING PROTEIN HMUV"/>
    <property type="match status" value="1"/>
</dbReference>
<evidence type="ECO:0000313" key="6">
    <source>
        <dbReference type="EMBL" id="TDT16768.1"/>
    </source>
</evidence>
<dbReference type="Pfam" id="PF00005">
    <property type="entry name" value="ABC_tran"/>
    <property type="match status" value="1"/>
</dbReference>
<evidence type="ECO:0000256" key="3">
    <source>
        <dbReference type="ARBA" id="ARBA00022840"/>
    </source>
</evidence>
<dbReference type="InterPro" id="IPR027417">
    <property type="entry name" value="P-loop_NTPase"/>
</dbReference>
<gene>
    <name evidence="6" type="ORF">BDK89_2365</name>
</gene>
<dbReference type="InterPro" id="IPR003593">
    <property type="entry name" value="AAA+_ATPase"/>
</dbReference>
<sequence length="262" mass="28885">MTLPLELDHIVVRRDGRNIVDDVSFVVSPDQNWLVLGANGSGKTTLLRVASMYEHPTTGTVRVLGEQLGRTDVRQLRRRVGYASAALAAQFRAELTAVEIVMTARYAALEPWWHRYDDADRARALDCLGQMDVERFADRPLGSLSSGEQQRVFLARTLMTDPGVILLDEPSARLDLGGRERLVHALDDLASNPDAPPFVLVTHHVDEVPAGVSHALLLRDGRAIESGPIDEALTAESLSACFDMPINLERRGDGRFTAWSSH</sequence>
<keyword evidence="3 6" id="KW-0067">ATP-binding</keyword>
<keyword evidence="4" id="KW-1278">Translocase</keyword>
<dbReference type="InterPro" id="IPR017871">
    <property type="entry name" value="ABC_transporter-like_CS"/>
</dbReference>
<keyword evidence="2" id="KW-0547">Nucleotide-binding</keyword>
<dbReference type="SUPFAM" id="SSF52540">
    <property type="entry name" value="P-loop containing nucleoside triphosphate hydrolases"/>
    <property type="match status" value="1"/>
</dbReference>
<feature type="domain" description="ABC transporter" evidence="5">
    <location>
        <begin position="5"/>
        <end position="245"/>
    </location>
</feature>
<dbReference type="GO" id="GO:0016887">
    <property type="term" value="F:ATP hydrolysis activity"/>
    <property type="evidence" value="ECO:0007669"/>
    <property type="project" value="InterPro"/>
</dbReference>
<dbReference type="SMART" id="SM00382">
    <property type="entry name" value="AAA"/>
    <property type="match status" value="1"/>
</dbReference>
<dbReference type="GO" id="GO:0005524">
    <property type="term" value="F:ATP binding"/>
    <property type="evidence" value="ECO:0007669"/>
    <property type="project" value="UniProtKB-KW"/>
</dbReference>
<dbReference type="PROSITE" id="PS50893">
    <property type="entry name" value="ABC_TRANSPORTER_2"/>
    <property type="match status" value="1"/>
</dbReference>
<dbReference type="Gene3D" id="3.40.50.300">
    <property type="entry name" value="P-loop containing nucleotide triphosphate hydrolases"/>
    <property type="match status" value="1"/>
</dbReference>
<dbReference type="AlphaFoldDB" id="A0A4V3EJ39"/>
<evidence type="ECO:0000256" key="4">
    <source>
        <dbReference type="ARBA" id="ARBA00022967"/>
    </source>
</evidence>
<evidence type="ECO:0000256" key="2">
    <source>
        <dbReference type="ARBA" id="ARBA00022741"/>
    </source>
</evidence>
<accession>A0A4V3EJ39</accession>
<organism evidence="6 7">
    <name type="scientific">Ilumatobacter fluminis</name>
    <dbReference type="NCBI Taxonomy" id="467091"/>
    <lineage>
        <taxon>Bacteria</taxon>
        <taxon>Bacillati</taxon>
        <taxon>Actinomycetota</taxon>
        <taxon>Acidimicrobiia</taxon>
        <taxon>Acidimicrobiales</taxon>
        <taxon>Ilumatobacteraceae</taxon>
        <taxon>Ilumatobacter</taxon>
    </lineage>
</organism>
<name>A0A4V3EJ39_9ACTN</name>
<proteinExistence type="predicted"/>
<evidence type="ECO:0000259" key="5">
    <source>
        <dbReference type="PROSITE" id="PS50893"/>
    </source>
</evidence>
<dbReference type="PANTHER" id="PTHR42794">
    <property type="entry name" value="HEMIN IMPORT ATP-BINDING PROTEIN HMUV"/>
    <property type="match status" value="1"/>
</dbReference>
<evidence type="ECO:0000256" key="1">
    <source>
        <dbReference type="ARBA" id="ARBA00022448"/>
    </source>
</evidence>
<comment type="caution">
    <text evidence="6">The sequence shown here is derived from an EMBL/GenBank/DDBJ whole genome shotgun (WGS) entry which is preliminary data.</text>
</comment>
<dbReference type="Proteomes" id="UP000294558">
    <property type="component" value="Unassembled WGS sequence"/>
</dbReference>
<dbReference type="RefSeq" id="WP_133869108.1">
    <property type="nucleotide sequence ID" value="NZ_SOAU01000001.1"/>
</dbReference>
<dbReference type="InterPro" id="IPR003439">
    <property type="entry name" value="ABC_transporter-like_ATP-bd"/>
</dbReference>
<keyword evidence="1" id="KW-0813">Transport</keyword>
<evidence type="ECO:0000313" key="7">
    <source>
        <dbReference type="Proteomes" id="UP000294558"/>
    </source>
</evidence>
<dbReference type="PROSITE" id="PS00211">
    <property type="entry name" value="ABC_TRANSPORTER_1"/>
    <property type="match status" value="1"/>
</dbReference>
<dbReference type="EMBL" id="SOAU01000001">
    <property type="protein sequence ID" value="TDT16768.1"/>
    <property type="molecule type" value="Genomic_DNA"/>
</dbReference>
<dbReference type="OrthoDB" id="9789994at2"/>
<protein>
    <submittedName>
        <fullName evidence="6">Iron complex transport system ATP-binding protein</fullName>
    </submittedName>
</protein>